<dbReference type="STRING" id="1182542.W9Y4M2"/>
<feature type="region of interest" description="Disordered" evidence="1">
    <location>
        <begin position="29"/>
        <end position="192"/>
    </location>
</feature>
<dbReference type="Gene3D" id="1.10.238.10">
    <property type="entry name" value="EF-hand"/>
    <property type="match status" value="1"/>
</dbReference>
<feature type="compositionally biased region" description="Basic and acidic residues" evidence="1">
    <location>
        <begin position="458"/>
        <end position="467"/>
    </location>
</feature>
<feature type="compositionally biased region" description="Low complexity" evidence="1">
    <location>
        <begin position="108"/>
        <end position="124"/>
    </location>
</feature>
<feature type="compositionally biased region" description="Polar residues" evidence="1">
    <location>
        <begin position="92"/>
        <end position="104"/>
    </location>
</feature>
<feature type="compositionally biased region" description="Low complexity" evidence="1">
    <location>
        <begin position="135"/>
        <end position="151"/>
    </location>
</feature>
<feature type="compositionally biased region" description="Polar residues" evidence="1">
    <location>
        <begin position="274"/>
        <end position="284"/>
    </location>
</feature>
<dbReference type="SMART" id="SM00027">
    <property type="entry name" value="EH"/>
    <property type="match status" value="1"/>
</dbReference>
<dbReference type="PROSITE" id="PS50031">
    <property type="entry name" value="EH"/>
    <property type="match status" value="1"/>
</dbReference>
<evidence type="ECO:0000313" key="3">
    <source>
        <dbReference type="EMBL" id="EXJ84176.1"/>
    </source>
</evidence>
<feature type="compositionally biased region" description="Polar residues" evidence="1">
    <location>
        <begin position="178"/>
        <end position="187"/>
    </location>
</feature>
<comment type="caution">
    <text evidence="3">The sequence shown here is derived from an EMBL/GenBank/DDBJ whole genome shotgun (WGS) entry which is preliminary data.</text>
</comment>
<dbReference type="AlphaFoldDB" id="W9Y4M2"/>
<name>W9Y4M2_9EURO</name>
<dbReference type="InterPro" id="IPR000261">
    <property type="entry name" value="EH_dom"/>
</dbReference>
<feature type="compositionally biased region" description="Basic residues" evidence="1">
    <location>
        <begin position="468"/>
        <end position="479"/>
    </location>
</feature>
<proteinExistence type="predicted"/>
<feature type="region of interest" description="Disordered" evidence="1">
    <location>
        <begin position="212"/>
        <end position="365"/>
    </location>
</feature>
<dbReference type="OrthoDB" id="10045710at2759"/>
<reference evidence="3 4" key="1">
    <citation type="submission" date="2013-03" db="EMBL/GenBank/DDBJ databases">
        <title>The Genome Sequence of Capronia epimyces CBS 606.96.</title>
        <authorList>
            <consortium name="The Broad Institute Genomics Platform"/>
            <person name="Cuomo C."/>
            <person name="de Hoog S."/>
            <person name="Gorbushina A."/>
            <person name="Walker B."/>
            <person name="Young S.K."/>
            <person name="Zeng Q."/>
            <person name="Gargeya S."/>
            <person name="Fitzgerald M."/>
            <person name="Haas B."/>
            <person name="Abouelleil A."/>
            <person name="Allen A.W."/>
            <person name="Alvarado L."/>
            <person name="Arachchi H.M."/>
            <person name="Berlin A.M."/>
            <person name="Chapman S.B."/>
            <person name="Gainer-Dewar J."/>
            <person name="Goldberg J."/>
            <person name="Griggs A."/>
            <person name="Gujja S."/>
            <person name="Hansen M."/>
            <person name="Howarth C."/>
            <person name="Imamovic A."/>
            <person name="Ireland A."/>
            <person name="Larimer J."/>
            <person name="McCowan C."/>
            <person name="Murphy C."/>
            <person name="Pearson M."/>
            <person name="Poon T.W."/>
            <person name="Priest M."/>
            <person name="Roberts A."/>
            <person name="Saif S."/>
            <person name="Shea T."/>
            <person name="Sisk P."/>
            <person name="Sykes S."/>
            <person name="Wortman J."/>
            <person name="Nusbaum C."/>
            <person name="Birren B."/>
        </authorList>
    </citation>
    <scope>NUCLEOTIDE SEQUENCE [LARGE SCALE GENOMIC DNA]</scope>
    <source>
        <strain evidence="3 4">CBS 606.96</strain>
    </source>
</reference>
<dbReference type="InterPro" id="IPR011992">
    <property type="entry name" value="EF-hand-dom_pair"/>
</dbReference>
<keyword evidence="4" id="KW-1185">Reference proteome</keyword>
<feature type="compositionally biased region" description="Low complexity" evidence="1">
    <location>
        <begin position="59"/>
        <end position="90"/>
    </location>
</feature>
<dbReference type="RefSeq" id="XP_007733161.1">
    <property type="nucleotide sequence ID" value="XM_007734971.1"/>
</dbReference>
<accession>W9Y4M2</accession>
<evidence type="ECO:0000313" key="4">
    <source>
        <dbReference type="Proteomes" id="UP000019478"/>
    </source>
</evidence>
<dbReference type="GeneID" id="19168961"/>
<evidence type="ECO:0000259" key="2">
    <source>
        <dbReference type="PROSITE" id="PS50031"/>
    </source>
</evidence>
<dbReference type="eggNOG" id="KOG0998">
    <property type="taxonomic scope" value="Eukaryota"/>
</dbReference>
<sequence length="622" mass="67190">MSEKQARRPPVAPKPWFIHQDAATVKISPLPSPALQGATTAFGPGPVKVSNAASSHNPSAGALLAATAAASRRSQSQSQPQPQHQGQAAQKNGPSSQDASSPSRGRQPAVRSVRPAAAIRSSASPPKPSFPPYLPQSTSTVAAVAASTATSPVRPETKEESTSSYLSKPEPPERLRQRSISTSSTYSDAGLSLQKSPEALAGAIASMTIAPAQVRGRVDESQRNDLNAISHRLLSASQPSTGSSPSPSPSGTAAAALATRNAANAEARRRAQSGSSESVTNQAYPANFGFTAPTTTGPSWPQIRLTPPETDSETDSLRAVEPPEAASETPRKPLPAPTPLKPARAAIVAQDNANPRDLESPVLDARTKMTASSLADAMVASSLASKHSASRVASPASKPPPPPPPKSRRRSRSATLFEGGKQHLPFLGRGSETTPPTPKPKPRIQRPMRQTMRSQSPNHHEKEDEHSKRGRRHWRRHPNMHHEGDRKRWRDRVTERERKRYEGVWAANRGLLNDIDLAILEPEPEQPEQVATKNAGPPGDLVANVVVRDIWERSRLPKDVLEEVWDLVARPGAKALNREEFVVGLWLIDQRLKGRKLPIRVSPSVWQSVRHPQGVKIRNKRR</sequence>
<protein>
    <recommendedName>
        <fullName evidence="2">EH domain-containing protein</fullName>
    </recommendedName>
</protein>
<dbReference type="HOGENOM" id="CLU_014603_0_0_1"/>
<gene>
    <name evidence="3" type="ORF">A1O3_04843</name>
</gene>
<feature type="compositionally biased region" description="Pro residues" evidence="1">
    <location>
        <begin position="125"/>
        <end position="134"/>
    </location>
</feature>
<feature type="compositionally biased region" description="Low complexity" evidence="1">
    <location>
        <begin position="234"/>
        <end position="265"/>
    </location>
</feature>
<dbReference type="EMBL" id="AMGY01000004">
    <property type="protein sequence ID" value="EXJ84176.1"/>
    <property type="molecule type" value="Genomic_DNA"/>
</dbReference>
<organism evidence="3 4">
    <name type="scientific">Capronia epimyces CBS 606.96</name>
    <dbReference type="NCBI Taxonomy" id="1182542"/>
    <lineage>
        <taxon>Eukaryota</taxon>
        <taxon>Fungi</taxon>
        <taxon>Dikarya</taxon>
        <taxon>Ascomycota</taxon>
        <taxon>Pezizomycotina</taxon>
        <taxon>Eurotiomycetes</taxon>
        <taxon>Chaetothyriomycetidae</taxon>
        <taxon>Chaetothyriales</taxon>
        <taxon>Herpotrichiellaceae</taxon>
        <taxon>Capronia</taxon>
    </lineage>
</organism>
<evidence type="ECO:0000256" key="1">
    <source>
        <dbReference type="SAM" id="MobiDB-lite"/>
    </source>
</evidence>
<dbReference type="SUPFAM" id="SSF47473">
    <property type="entry name" value="EF-hand"/>
    <property type="match status" value="1"/>
</dbReference>
<feature type="region of interest" description="Disordered" evidence="1">
    <location>
        <begin position="380"/>
        <end position="488"/>
    </location>
</feature>
<feature type="domain" description="EH" evidence="2">
    <location>
        <begin position="523"/>
        <end position="612"/>
    </location>
</feature>
<dbReference type="Pfam" id="PF12763">
    <property type="entry name" value="EH"/>
    <property type="match status" value="1"/>
</dbReference>
<dbReference type="Proteomes" id="UP000019478">
    <property type="component" value="Unassembled WGS sequence"/>
</dbReference>